<keyword evidence="3" id="KW-0804">Transcription</keyword>
<dbReference type="Gene3D" id="1.10.260.40">
    <property type="entry name" value="lambda repressor-like DNA-binding domains"/>
    <property type="match status" value="1"/>
</dbReference>
<dbReference type="SMART" id="SM00354">
    <property type="entry name" value="HTH_LACI"/>
    <property type="match status" value="1"/>
</dbReference>
<sequence>MNIIDIAKLAGVSKSTVSRYLNDGYVSEESRKKIQDVIDKTGFVPSNHGKTLRTKKTNLIGIILPKISSETISKIVDGVSEEISKENYNIILGNTDLSIEKEIQYLKIFRNKNVDGVIFVATIITEKHLEIIKQMKVPIVIVGQKVEGYPCVYHSDYEAAYEMTNFLIRNNHKNIAYIGTNDEDISAGINRKEGFIKCLQDNKLKYDKNLIKDANFSQEGGYEKAKELLESRNDIDAIFCATYNMSLGVLEYMRENNIKIPEDVSLCAIGDSRFSNLIHPTLTTIQYYYKESGIKSSRMLIDILKGNCNKENLKYIKLGYNFLKRESVKVL</sequence>
<dbReference type="PANTHER" id="PTHR30146:SF109">
    <property type="entry name" value="HTH-TYPE TRANSCRIPTIONAL REGULATOR GALS"/>
    <property type="match status" value="1"/>
</dbReference>
<dbReference type="InterPro" id="IPR010982">
    <property type="entry name" value="Lambda_DNA-bd_dom_sf"/>
</dbReference>
<dbReference type="InterPro" id="IPR001761">
    <property type="entry name" value="Peripla_BP/Lac1_sug-bd_dom"/>
</dbReference>
<dbReference type="InterPro" id="IPR000843">
    <property type="entry name" value="HTH_LacI"/>
</dbReference>
<dbReference type="Proteomes" id="UP000609849">
    <property type="component" value="Unassembled WGS sequence"/>
</dbReference>
<evidence type="ECO:0000256" key="1">
    <source>
        <dbReference type="ARBA" id="ARBA00023015"/>
    </source>
</evidence>
<evidence type="ECO:0000313" key="5">
    <source>
        <dbReference type="EMBL" id="MBC5996266.1"/>
    </source>
</evidence>
<dbReference type="PROSITE" id="PS00356">
    <property type="entry name" value="HTH_LACI_1"/>
    <property type="match status" value="1"/>
</dbReference>
<dbReference type="CDD" id="cd01542">
    <property type="entry name" value="PBP1_TreR-like"/>
    <property type="match status" value="1"/>
</dbReference>
<keyword evidence="2 5" id="KW-0238">DNA-binding</keyword>
<evidence type="ECO:0000256" key="2">
    <source>
        <dbReference type="ARBA" id="ARBA00023125"/>
    </source>
</evidence>
<gene>
    <name evidence="5" type="ORF">H8923_05785</name>
</gene>
<dbReference type="RefSeq" id="WP_153972096.1">
    <property type="nucleotide sequence ID" value="NZ_JACRWE010000002.1"/>
</dbReference>
<organism evidence="5 6">
    <name type="scientific">Romboutsia faecis</name>
    <dbReference type="NCBI Taxonomy" id="2764597"/>
    <lineage>
        <taxon>Bacteria</taxon>
        <taxon>Bacillati</taxon>
        <taxon>Bacillota</taxon>
        <taxon>Clostridia</taxon>
        <taxon>Peptostreptococcales</taxon>
        <taxon>Peptostreptococcaceae</taxon>
        <taxon>Romboutsia</taxon>
    </lineage>
</organism>
<comment type="caution">
    <text evidence="5">The sequence shown here is derived from an EMBL/GenBank/DDBJ whole genome shotgun (WGS) entry which is preliminary data.</text>
</comment>
<proteinExistence type="predicted"/>
<dbReference type="Pfam" id="PF00356">
    <property type="entry name" value="LacI"/>
    <property type="match status" value="1"/>
</dbReference>
<evidence type="ECO:0000313" key="6">
    <source>
        <dbReference type="Proteomes" id="UP000609849"/>
    </source>
</evidence>
<protein>
    <submittedName>
        <fullName evidence="5">LacI family DNA-binding transcriptional regulator</fullName>
    </submittedName>
</protein>
<dbReference type="EMBL" id="JACRWE010000002">
    <property type="protein sequence ID" value="MBC5996266.1"/>
    <property type="molecule type" value="Genomic_DNA"/>
</dbReference>
<keyword evidence="1" id="KW-0805">Transcription regulation</keyword>
<evidence type="ECO:0000256" key="3">
    <source>
        <dbReference type="ARBA" id="ARBA00023163"/>
    </source>
</evidence>
<dbReference type="Gene3D" id="3.40.50.2300">
    <property type="match status" value="2"/>
</dbReference>
<keyword evidence="6" id="KW-1185">Reference proteome</keyword>
<feature type="domain" description="HTH lacI-type" evidence="4">
    <location>
        <begin position="1"/>
        <end position="54"/>
    </location>
</feature>
<dbReference type="Pfam" id="PF00532">
    <property type="entry name" value="Peripla_BP_1"/>
    <property type="match status" value="1"/>
</dbReference>
<dbReference type="CDD" id="cd01392">
    <property type="entry name" value="HTH_LacI"/>
    <property type="match status" value="1"/>
</dbReference>
<evidence type="ECO:0000259" key="4">
    <source>
        <dbReference type="PROSITE" id="PS50932"/>
    </source>
</evidence>
<dbReference type="PROSITE" id="PS50932">
    <property type="entry name" value="HTH_LACI_2"/>
    <property type="match status" value="1"/>
</dbReference>
<dbReference type="PANTHER" id="PTHR30146">
    <property type="entry name" value="LACI-RELATED TRANSCRIPTIONAL REPRESSOR"/>
    <property type="match status" value="1"/>
</dbReference>
<name>A0ABR7JMW5_9FIRM</name>
<dbReference type="GO" id="GO:0003677">
    <property type="term" value="F:DNA binding"/>
    <property type="evidence" value="ECO:0007669"/>
    <property type="project" value="UniProtKB-KW"/>
</dbReference>
<reference evidence="5 6" key="1">
    <citation type="submission" date="2020-08" db="EMBL/GenBank/DDBJ databases">
        <authorList>
            <person name="Liu C."/>
            <person name="Sun Q."/>
        </authorList>
    </citation>
    <scope>NUCLEOTIDE SEQUENCE [LARGE SCALE GENOMIC DNA]</scope>
    <source>
        <strain evidence="5 6">NSJ-18</strain>
    </source>
</reference>
<accession>A0ABR7JMW5</accession>
<dbReference type="SUPFAM" id="SSF53822">
    <property type="entry name" value="Periplasmic binding protein-like I"/>
    <property type="match status" value="1"/>
</dbReference>
<dbReference type="SUPFAM" id="SSF47413">
    <property type="entry name" value="lambda repressor-like DNA-binding domains"/>
    <property type="match status" value="1"/>
</dbReference>
<dbReference type="InterPro" id="IPR028082">
    <property type="entry name" value="Peripla_BP_I"/>
</dbReference>